<evidence type="ECO:0000256" key="1">
    <source>
        <dbReference type="SAM" id="Coils"/>
    </source>
</evidence>
<accession>A0A396H0L2</accession>
<evidence type="ECO:0000313" key="2">
    <source>
        <dbReference type="EMBL" id="RHN46790.1"/>
    </source>
</evidence>
<sequence>MLVAYNLRCALLRKVITDQFQSVLGHESNRRDELNATKEKLKIANDILGDMKKQILKVNKRLEEEQTALTQLEKKTENNKAFEEEVVGLKKSVDALKGKSAAKDMEIEDLKKRIDTLKGQSAAKDMEIEDLKKSINTLNGQSAAKDMEIEDLKLDTAFRYQDGFDKAIEQVHVLFPSLDLSEADAMKSVVDGKLV</sequence>
<comment type="caution">
    <text evidence="2">The sequence shown here is derived from an EMBL/GenBank/DDBJ whole genome shotgun (WGS) entry which is preliminary data.</text>
</comment>
<reference evidence="2" key="1">
    <citation type="journal article" date="2018" name="Nat. Plants">
        <title>Whole-genome landscape of Medicago truncatula symbiotic genes.</title>
        <authorList>
            <person name="Pecrix Y."/>
            <person name="Gamas P."/>
            <person name="Carrere S."/>
        </authorList>
    </citation>
    <scope>NUCLEOTIDE SEQUENCE</scope>
    <source>
        <tissue evidence="2">Leaves</tissue>
    </source>
</reference>
<feature type="coiled-coil region" evidence="1">
    <location>
        <begin position="55"/>
        <end position="127"/>
    </location>
</feature>
<dbReference type="Gene3D" id="1.10.287.1490">
    <property type="match status" value="1"/>
</dbReference>
<gene>
    <name evidence="2" type="ORF">MtrunA17_Chr7g0245991</name>
</gene>
<name>A0A396H0L2_MEDTR</name>
<organism evidence="2">
    <name type="scientific">Medicago truncatula</name>
    <name type="common">Barrel medic</name>
    <name type="synonym">Medicago tribuloides</name>
    <dbReference type="NCBI Taxonomy" id="3880"/>
    <lineage>
        <taxon>Eukaryota</taxon>
        <taxon>Viridiplantae</taxon>
        <taxon>Streptophyta</taxon>
        <taxon>Embryophyta</taxon>
        <taxon>Tracheophyta</taxon>
        <taxon>Spermatophyta</taxon>
        <taxon>Magnoliopsida</taxon>
        <taxon>eudicotyledons</taxon>
        <taxon>Gunneridae</taxon>
        <taxon>Pentapetalae</taxon>
        <taxon>rosids</taxon>
        <taxon>fabids</taxon>
        <taxon>Fabales</taxon>
        <taxon>Fabaceae</taxon>
        <taxon>Papilionoideae</taxon>
        <taxon>50 kb inversion clade</taxon>
        <taxon>NPAAA clade</taxon>
        <taxon>Hologalegina</taxon>
        <taxon>IRL clade</taxon>
        <taxon>Trifolieae</taxon>
        <taxon>Medicago</taxon>
    </lineage>
</organism>
<protein>
    <submittedName>
        <fullName evidence="2">Uncharacterized protein</fullName>
    </submittedName>
</protein>
<dbReference type="AlphaFoldDB" id="A0A396H0L2"/>
<dbReference type="EMBL" id="PSQE01000007">
    <property type="protein sequence ID" value="RHN46790.1"/>
    <property type="molecule type" value="Genomic_DNA"/>
</dbReference>
<proteinExistence type="predicted"/>
<keyword evidence="1" id="KW-0175">Coiled coil</keyword>
<dbReference type="Proteomes" id="UP000265566">
    <property type="component" value="Chromosome 7"/>
</dbReference>
<dbReference type="Gramene" id="rna41318">
    <property type="protein sequence ID" value="RHN46790.1"/>
    <property type="gene ID" value="gene41318"/>
</dbReference>